<dbReference type="Gene3D" id="3.40.250.10">
    <property type="entry name" value="Rhodanese-like domain"/>
    <property type="match status" value="1"/>
</dbReference>
<keyword evidence="3" id="KW-1185">Reference proteome</keyword>
<dbReference type="InterPro" id="IPR001763">
    <property type="entry name" value="Rhodanese-like_dom"/>
</dbReference>
<dbReference type="GO" id="GO:0004725">
    <property type="term" value="F:protein tyrosine phosphatase activity"/>
    <property type="evidence" value="ECO:0007669"/>
    <property type="project" value="TreeGrafter"/>
</dbReference>
<dbReference type="OrthoDB" id="102559at2759"/>
<dbReference type="GeneID" id="37268299"/>
<sequence>MAVPYISGDALAARLKDAAASGSGARPAIVDVRDADFAGGHIVGARNVPSEEFHERVEGLVQSLAQQPTVVFHCSLSQQRGPAAARAYVAARSLALKQQRVDELPAAQRIGSEQGAQHAVGGQEVCILRNGFSEFGKLHKNDAQLVQDYDEEAWSYR</sequence>
<evidence type="ECO:0000313" key="2">
    <source>
        <dbReference type="EMBL" id="PWO01443.1"/>
    </source>
</evidence>
<dbReference type="SMART" id="SM00450">
    <property type="entry name" value="RHOD"/>
    <property type="match status" value="1"/>
</dbReference>
<dbReference type="EMBL" id="KZ819283">
    <property type="protein sequence ID" value="PWO01443.1"/>
    <property type="molecule type" value="Genomic_DNA"/>
</dbReference>
<dbReference type="GO" id="GO:0005634">
    <property type="term" value="C:nucleus"/>
    <property type="evidence" value="ECO:0007669"/>
    <property type="project" value="TreeGrafter"/>
</dbReference>
<gene>
    <name evidence="2" type="ORF">FA09DRAFT_314247</name>
</gene>
<evidence type="ECO:0000259" key="1">
    <source>
        <dbReference type="PROSITE" id="PS50206"/>
    </source>
</evidence>
<dbReference type="PANTHER" id="PTHR10828:SF38">
    <property type="entry name" value="ARSENICAL-RESISTANCE PROTEIN 2-RELATED"/>
    <property type="match status" value="1"/>
</dbReference>
<dbReference type="STRING" id="58919.A0A316ZKA3"/>
<organism evidence="2 3">
    <name type="scientific">Tilletiopsis washingtonensis</name>
    <dbReference type="NCBI Taxonomy" id="58919"/>
    <lineage>
        <taxon>Eukaryota</taxon>
        <taxon>Fungi</taxon>
        <taxon>Dikarya</taxon>
        <taxon>Basidiomycota</taxon>
        <taxon>Ustilaginomycotina</taxon>
        <taxon>Exobasidiomycetes</taxon>
        <taxon>Entylomatales</taxon>
        <taxon>Entylomatales incertae sedis</taxon>
        <taxon>Tilletiopsis</taxon>
    </lineage>
</organism>
<feature type="domain" description="Rhodanese" evidence="1">
    <location>
        <begin position="23"/>
        <end position="144"/>
    </location>
</feature>
<reference evidence="2 3" key="1">
    <citation type="journal article" date="2018" name="Mol. Biol. Evol.">
        <title>Broad Genomic Sampling Reveals a Smut Pathogenic Ancestry of the Fungal Clade Ustilaginomycotina.</title>
        <authorList>
            <person name="Kijpornyongpan T."/>
            <person name="Mondo S.J."/>
            <person name="Barry K."/>
            <person name="Sandor L."/>
            <person name="Lee J."/>
            <person name="Lipzen A."/>
            <person name="Pangilinan J."/>
            <person name="LaButti K."/>
            <person name="Hainaut M."/>
            <person name="Henrissat B."/>
            <person name="Grigoriev I.V."/>
            <person name="Spatafora J.W."/>
            <person name="Aime M.C."/>
        </authorList>
    </citation>
    <scope>NUCLEOTIDE SEQUENCE [LARGE SCALE GENOMIC DNA]</scope>
    <source>
        <strain evidence="2 3">MCA 4186</strain>
    </source>
</reference>
<dbReference type="AlphaFoldDB" id="A0A316ZKA3"/>
<dbReference type="PROSITE" id="PS50206">
    <property type="entry name" value="RHODANESE_3"/>
    <property type="match status" value="1"/>
</dbReference>
<proteinExistence type="predicted"/>
<dbReference type="PANTHER" id="PTHR10828">
    <property type="entry name" value="M-PHASE INDUCER PHOSPHATASE DUAL SPECIFICITY PHOSPHATASE CDC25"/>
    <property type="match status" value="1"/>
</dbReference>
<protein>
    <submittedName>
        <fullName evidence="2">Rhodanese-like protein</fullName>
    </submittedName>
</protein>
<evidence type="ECO:0000313" key="3">
    <source>
        <dbReference type="Proteomes" id="UP000245946"/>
    </source>
</evidence>
<dbReference type="RefSeq" id="XP_025601721.1">
    <property type="nucleotide sequence ID" value="XM_025740755.1"/>
</dbReference>
<name>A0A316ZKA3_9BASI</name>
<accession>A0A316ZKA3</accession>
<dbReference type="SUPFAM" id="SSF52821">
    <property type="entry name" value="Rhodanese/Cell cycle control phosphatase"/>
    <property type="match status" value="1"/>
</dbReference>
<dbReference type="GO" id="GO:0005737">
    <property type="term" value="C:cytoplasm"/>
    <property type="evidence" value="ECO:0007669"/>
    <property type="project" value="TreeGrafter"/>
</dbReference>
<dbReference type="Pfam" id="PF00581">
    <property type="entry name" value="Rhodanese"/>
    <property type="match status" value="1"/>
</dbReference>
<dbReference type="InterPro" id="IPR036873">
    <property type="entry name" value="Rhodanese-like_dom_sf"/>
</dbReference>
<dbReference type="Proteomes" id="UP000245946">
    <property type="component" value="Unassembled WGS sequence"/>
</dbReference>